<name>A0A8S9R761_BRACR</name>
<comment type="caution">
    <text evidence="2">The sequence shown here is derived from an EMBL/GenBank/DDBJ whole genome shotgun (WGS) entry which is preliminary data.</text>
</comment>
<sequence length="208" mass="23400">MSSSVVVSASSPSSSPPSYPSLSPSSPHCFCRRLRISLSFYFFLGICESSRKDFQYEDLLKMVSEDFRIQEEDITLRYEISLELKIMVEDVTPISIGNTCQLSSFIGKIRGFDGICRFCIMVITDSASYNKQTTDPCAYLVLLNFISDFGSTVQREKQTLLCESVYAIPLNVILDFSHVHIGLSPTTRGAAYIKMNSYFKTKGELILR</sequence>
<accession>A0A8S9R761</accession>
<evidence type="ECO:0000313" key="2">
    <source>
        <dbReference type="EMBL" id="KAF3559185.1"/>
    </source>
</evidence>
<feature type="compositionally biased region" description="Low complexity" evidence="1">
    <location>
        <begin position="1"/>
        <end position="13"/>
    </location>
</feature>
<dbReference type="Proteomes" id="UP000712600">
    <property type="component" value="Unassembled WGS sequence"/>
</dbReference>
<protein>
    <submittedName>
        <fullName evidence="2">Uncharacterized protein</fullName>
    </submittedName>
</protein>
<dbReference type="AlphaFoldDB" id="A0A8S9R761"/>
<organism evidence="2 3">
    <name type="scientific">Brassica cretica</name>
    <name type="common">Mustard</name>
    <dbReference type="NCBI Taxonomy" id="69181"/>
    <lineage>
        <taxon>Eukaryota</taxon>
        <taxon>Viridiplantae</taxon>
        <taxon>Streptophyta</taxon>
        <taxon>Embryophyta</taxon>
        <taxon>Tracheophyta</taxon>
        <taxon>Spermatophyta</taxon>
        <taxon>Magnoliopsida</taxon>
        <taxon>eudicotyledons</taxon>
        <taxon>Gunneridae</taxon>
        <taxon>Pentapetalae</taxon>
        <taxon>rosids</taxon>
        <taxon>malvids</taxon>
        <taxon>Brassicales</taxon>
        <taxon>Brassicaceae</taxon>
        <taxon>Brassiceae</taxon>
        <taxon>Brassica</taxon>
    </lineage>
</organism>
<reference evidence="2" key="1">
    <citation type="submission" date="2019-12" db="EMBL/GenBank/DDBJ databases">
        <title>Genome sequencing and annotation of Brassica cretica.</title>
        <authorList>
            <person name="Studholme D.J."/>
            <person name="Sarris P."/>
        </authorList>
    </citation>
    <scope>NUCLEOTIDE SEQUENCE</scope>
    <source>
        <strain evidence="2">PFS-109/04</strain>
        <tissue evidence="2">Leaf</tissue>
    </source>
</reference>
<gene>
    <name evidence="2" type="ORF">F2Q69_00015204</name>
</gene>
<dbReference type="EMBL" id="QGKX02000996">
    <property type="protein sequence ID" value="KAF3559185.1"/>
    <property type="molecule type" value="Genomic_DNA"/>
</dbReference>
<evidence type="ECO:0000256" key="1">
    <source>
        <dbReference type="SAM" id="MobiDB-lite"/>
    </source>
</evidence>
<feature type="region of interest" description="Disordered" evidence="1">
    <location>
        <begin position="1"/>
        <end position="25"/>
    </location>
</feature>
<proteinExistence type="predicted"/>
<evidence type="ECO:0000313" key="3">
    <source>
        <dbReference type="Proteomes" id="UP000712600"/>
    </source>
</evidence>